<dbReference type="AlphaFoldDB" id="D7FBS6"/>
<dbReference type="EMBL" id="FN598874">
    <property type="protein sequence ID" value="CBI65633.1"/>
    <property type="molecule type" value="Genomic_DNA"/>
</dbReference>
<name>D7FBS6_HELP3</name>
<evidence type="ECO:0000313" key="1">
    <source>
        <dbReference type="EMBL" id="CBI65633.1"/>
    </source>
</evidence>
<evidence type="ECO:0000313" key="2">
    <source>
        <dbReference type="Proteomes" id="UP000007091"/>
    </source>
</evidence>
<dbReference type="HOGENOM" id="CLU_3328698_0_0_7"/>
<organism evidence="1 2">
    <name type="scientific">Helicobacter pylori (strain B8)</name>
    <dbReference type="NCBI Taxonomy" id="693745"/>
    <lineage>
        <taxon>Bacteria</taxon>
        <taxon>Pseudomonadati</taxon>
        <taxon>Campylobacterota</taxon>
        <taxon>Epsilonproteobacteria</taxon>
        <taxon>Campylobacterales</taxon>
        <taxon>Helicobacteraceae</taxon>
        <taxon>Helicobacter</taxon>
    </lineage>
</organism>
<protein>
    <submittedName>
        <fullName evidence="1">Uncharacterized protein</fullName>
    </submittedName>
</protein>
<proteinExistence type="predicted"/>
<accession>D7FBS6</accession>
<sequence length="38" mass="4316">MFVKKVSLIKLKMSEFVVLVCSVKFVGLKLVKCEKKDA</sequence>
<dbReference type="Proteomes" id="UP000007091">
    <property type="component" value="Chromosome"/>
</dbReference>
<reference evidence="1 2" key="1">
    <citation type="journal article" date="2010" name="BMC Genomics">
        <title>Sequencing, annotation, and comparative genome analysis of the gerbil-adapted Helicobacter pylori strain B8.</title>
        <authorList>
            <person name="Farnbacher M."/>
            <person name="Jahns T."/>
            <person name="Willrodt D."/>
            <person name="Daniel R."/>
            <person name="Haas R."/>
            <person name="Goesmann A."/>
            <person name="Kurtz S."/>
            <person name="Rieder G."/>
        </authorList>
    </citation>
    <scope>NUCLEOTIDE SEQUENCE [LARGE SCALE GENOMIC DNA]</scope>
    <source>
        <strain evidence="1 2">B8</strain>
    </source>
</reference>
<gene>
    <name evidence="1" type="ordered locus">HPB8_76</name>
</gene>
<dbReference type="KEGG" id="hpl:HPB8_76"/>